<protein>
    <submittedName>
        <fullName evidence="1">Uncharacterized protein</fullName>
    </submittedName>
</protein>
<accession>A0ACB9BM29</accession>
<dbReference type="EMBL" id="CM042014">
    <property type="protein sequence ID" value="KAI3723080.1"/>
    <property type="molecule type" value="Genomic_DNA"/>
</dbReference>
<reference evidence="1 2" key="2">
    <citation type="journal article" date="2022" name="Mol. Ecol. Resour.">
        <title>The genomes of chicory, endive, great burdock and yacon provide insights into Asteraceae paleo-polyploidization history and plant inulin production.</title>
        <authorList>
            <person name="Fan W."/>
            <person name="Wang S."/>
            <person name="Wang H."/>
            <person name="Wang A."/>
            <person name="Jiang F."/>
            <person name="Liu H."/>
            <person name="Zhao H."/>
            <person name="Xu D."/>
            <person name="Zhang Y."/>
        </authorList>
    </citation>
    <scope>NUCLEOTIDE SEQUENCE [LARGE SCALE GENOMIC DNA]</scope>
    <source>
        <strain evidence="2">cv. Punajuju</strain>
        <tissue evidence="1">Leaves</tissue>
    </source>
</reference>
<evidence type="ECO:0000313" key="1">
    <source>
        <dbReference type="EMBL" id="KAI3723080.1"/>
    </source>
</evidence>
<dbReference type="Proteomes" id="UP001055811">
    <property type="component" value="Linkage Group LG06"/>
</dbReference>
<reference evidence="2" key="1">
    <citation type="journal article" date="2022" name="Mol. Ecol. Resour.">
        <title>The genomes of chicory, endive, great burdock and yacon provide insights into Asteraceae palaeo-polyploidization history and plant inulin production.</title>
        <authorList>
            <person name="Fan W."/>
            <person name="Wang S."/>
            <person name="Wang H."/>
            <person name="Wang A."/>
            <person name="Jiang F."/>
            <person name="Liu H."/>
            <person name="Zhao H."/>
            <person name="Xu D."/>
            <person name="Zhang Y."/>
        </authorList>
    </citation>
    <scope>NUCLEOTIDE SEQUENCE [LARGE SCALE GENOMIC DNA]</scope>
    <source>
        <strain evidence="2">cv. Punajuju</strain>
    </source>
</reference>
<evidence type="ECO:0000313" key="2">
    <source>
        <dbReference type="Proteomes" id="UP001055811"/>
    </source>
</evidence>
<proteinExistence type="predicted"/>
<keyword evidence="2" id="KW-1185">Reference proteome</keyword>
<organism evidence="1 2">
    <name type="scientific">Cichorium intybus</name>
    <name type="common">Chicory</name>
    <dbReference type="NCBI Taxonomy" id="13427"/>
    <lineage>
        <taxon>Eukaryota</taxon>
        <taxon>Viridiplantae</taxon>
        <taxon>Streptophyta</taxon>
        <taxon>Embryophyta</taxon>
        <taxon>Tracheophyta</taxon>
        <taxon>Spermatophyta</taxon>
        <taxon>Magnoliopsida</taxon>
        <taxon>eudicotyledons</taxon>
        <taxon>Gunneridae</taxon>
        <taxon>Pentapetalae</taxon>
        <taxon>asterids</taxon>
        <taxon>campanulids</taxon>
        <taxon>Asterales</taxon>
        <taxon>Asteraceae</taxon>
        <taxon>Cichorioideae</taxon>
        <taxon>Cichorieae</taxon>
        <taxon>Cichoriinae</taxon>
        <taxon>Cichorium</taxon>
    </lineage>
</organism>
<gene>
    <name evidence="1" type="ORF">L2E82_34417</name>
</gene>
<comment type="caution">
    <text evidence="1">The sequence shown here is derived from an EMBL/GenBank/DDBJ whole genome shotgun (WGS) entry which is preliminary data.</text>
</comment>
<name>A0ACB9BM29_CICIN</name>
<sequence>MAESEVERDRHALHLIFTQSWAHLTSKNPQPQPPQIQSSAAIMETSSSDESLDPADALTDHFNCIYSIF</sequence>